<evidence type="ECO:0000313" key="4">
    <source>
        <dbReference type="EMBL" id="GAP63840.1"/>
    </source>
</evidence>
<dbReference type="EMBL" id="BBZA01000196">
    <property type="protein sequence ID" value="GAP63840.1"/>
    <property type="molecule type" value="Genomic_DNA"/>
</dbReference>
<feature type="domain" description="CBS" evidence="3">
    <location>
        <begin position="7"/>
        <end position="64"/>
    </location>
</feature>
<comment type="caution">
    <text evidence="4">The sequence shown here is derived from an EMBL/GenBank/DDBJ whole genome shotgun (WGS) entry which is preliminary data.</text>
</comment>
<dbReference type="CDD" id="cd04586">
    <property type="entry name" value="CBS_pair_BON_assoc"/>
    <property type="match status" value="1"/>
</dbReference>
<dbReference type="PROSITE" id="PS51371">
    <property type="entry name" value="CBS"/>
    <property type="match status" value="2"/>
</dbReference>
<dbReference type="SUPFAM" id="SSF54631">
    <property type="entry name" value="CBS-domain pair"/>
    <property type="match status" value="1"/>
</dbReference>
<dbReference type="InterPro" id="IPR051257">
    <property type="entry name" value="Diverse_CBS-Domain"/>
</dbReference>
<dbReference type="SMART" id="SM00116">
    <property type="entry name" value="CBS"/>
    <property type="match status" value="2"/>
</dbReference>
<dbReference type="AlphaFoldDB" id="A0A0M9UDD3"/>
<proteinExistence type="predicted"/>
<gene>
    <name evidence="4" type="ORF">ARMA_2263</name>
    <name evidence="5" type="ORF">SE16_04330</name>
</gene>
<evidence type="ECO:0000256" key="2">
    <source>
        <dbReference type="PROSITE-ProRule" id="PRU00703"/>
    </source>
</evidence>
<dbReference type="OrthoDB" id="9802114at2"/>
<evidence type="ECO:0000313" key="6">
    <source>
        <dbReference type="Proteomes" id="UP000037784"/>
    </source>
</evidence>
<dbReference type="Pfam" id="PF00571">
    <property type="entry name" value="CBS"/>
    <property type="match status" value="2"/>
</dbReference>
<reference evidence="4" key="1">
    <citation type="journal article" date="2015" name="Genome Announc.">
        <title>Draft Genome Sequence of a Heterotrophic Facultative Anaerobic Thermophilic Bacterium, Ardenticatena maritima Strain 110ST.</title>
        <authorList>
            <person name="Kawaichi S."/>
            <person name="Yoshida T."/>
            <person name="Sako Y."/>
            <person name="Nakamura R."/>
        </authorList>
    </citation>
    <scope>NUCLEOTIDE SEQUENCE [LARGE SCALE GENOMIC DNA]</scope>
    <source>
        <strain evidence="4">110S</strain>
    </source>
</reference>
<reference evidence="6" key="3">
    <citation type="submission" date="2015-08" db="EMBL/GenBank/DDBJ databases">
        <title>Draft Genome Sequence of a Heterotrophic Facultative Anaerobic Bacterium Ardenticatena maritima Strain 110S.</title>
        <authorList>
            <person name="Kawaichi S."/>
            <person name="Yoshida T."/>
            <person name="Sako Y."/>
            <person name="Nakamura R."/>
        </authorList>
    </citation>
    <scope>NUCLEOTIDE SEQUENCE [LARGE SCALE GENOMIC DNA]</scope>
    <source>
        <strain evidence="6">110S</strain>
    </source>
</reference>
<dbReference type="Proteomes" id="UP000037784">
    <property type="component" value="Unassembled WGS sequence"/>
</dbReference>
<sequence>MKVRDLMVTNVVTVGPEAPVGAVARLLRDHDFSGVPVVDANNVVLGVVTEYDIITRHTRPHYPRYIQIMDARIYLENPRHYNEELRRVLAVTAEQLMTKLPARITPDDDMETAIGVMVDTRINPLPIVDENGRLAGILTLHDLLQIVVDEEA</sequence>
<accession>A0A0M9UDD3</accession>
<keyword evidence="1 2" id="KW-0129">CBS domain</keyword>
<organism evidence="4 6">
    <name type="scientific">Ardenticatena maritima</name>
    <dbReference type="NCBI Taxonomy" id="872965"/>
    <lineage>
        <taxon>Bacteria</taxon>
        <taxon>Bacillati</taxon>
        <taxon>Chloroflexota</taxon>
        <taxon>Ardenticatenia</taxon>
        <taxon>Ardenticatenales</taxon>
        <taxon>Ardenticatenaceae</taxon>
        <taxon>Ardenticatena</taxon>
    </lineage>
</organism>
<keyword evidence="6" id="KW-1185">Reference proteome</keyword>
<dbReference type="EMBL" id="LGKN01000003">
    <property type="protein sequence ID" value="KPL89641.1"/>
    <property type="molecule type" value="Genomic_DNA"/>
</dbReference>
<dbReference type="STRING" id="872965.SE16_04330"/>
<dbReference type="InterPro" id="IPR000644">
    <property type="entry name" value="CBS_dom"/>
</dbReference>
<dbReference type="InterPro" id="IPR046342">
    <property type="entry name" value="CBS_dom_sf"/>
</dbReference>
<name>A0A0M9UDD3_9CHLR</name>
<dbReference type="PANTHER" id="PTHR43080:SF2">
    <property type="entry name" value="CBS DOMAIN-CONTAINING PROTEIN"/>
    <property type="match status" value="1"/>
</dbReference>
<dbReference type="Gene3D" id="3.10.580.10">
    <property type="entry name" value="CBS-domain"/>
    <property type="match status" value="1"/>
</dbReference>
<evidence type="ECO:0000256" key="1">
    <source>
        <dbReference type="ARBA" id="ARBA00023122"/>
    </source>
</evidence>
<reference evidence="5 7" key="2">
    <citation type="submission" date="2015-07" db="EMBL/GenBank/DDBJ databases">
        <title>Whole genome sequence of Ardenticatena maritima DSM 23922.</title>
        <authorList>
            <person name="Hemp J."/>
            <person name="Ward L.M."/>
            <person name="Pace L.A."/>
            <person name="Fischer W.W."/>
        </authorList>
    </citation>
    <scope>NUCLEOTIDE SEQUENCE [LARGE SCALE GENOMIC DNA]</scope>
    <source>
        <strain evidence="5 7">110S</strain>
    </source>
</reference>
<dbReference type="Proteomes" id="UP000050502">
    <property type="component" value="Unassembled WGS sequence"/>
</dbReference>
<evidence type="ECO:0000313" key="7">
    <source>
        <dbReference type="Proteomes" id="UP000050502"/>
    </source>
</evidence>
<dbReference type="PANTHER" id="PTHR43080">
    <property type="entry name" value="CBS DOMAIN-CONTAINING PROTEIN CBSX3, MITOCHONDRIAL"/>
    <property type="match status" value="1"/>
</dbReference>
<feature type="domain" description="CBS" evidence="3">
    <location>
        <begin position="97"/>
        <end position="152"/>
    </location>
</feature>
<dbReference type="RefSeq" id="WP_054493625.1">
    <property type="nucleotide sequence ID" value="NZ_BBZA01000196.1"/>
</dbReference>
<evidence type="ECO:0000313" key="5">
    <source>
        <dbReference type="EMBL" id="KPL89641.1"/>
    </source>
</evidence>
<evidence type="ECO:0000259" key="3">
    <source>
        <dbReference type="PROSITE" id="PS51371"/>
    </source>
</evidence>
<protein>
    <recommendedName>
        <fullName evidence="3">CBS domain-containing protein</fullName>
    </recommendedName>
</protein>